<evidence type="ECO:0000256" key="4">
    <source>
        <dbReference type="ARBA" id="ARBA00022679"/>
    </source>
</evidence>
<keyword evidence="4" id="KW-0808">Transferase</keyword>
<dbReference type="InterPro" id="IPR050297">
    <property type="entry name" value="LipidA_mod_glycosyltrf_83"/>
</dbReference>
<dbReference type="EMBL" id="LBVU01000004">
    <property type="protein sequence ID" value="KKQ91832.1"/>
    <property type="molecule type" value="Genomic_DNA"/>
</dbReference>
<dbReference type="GO" id="GO:0009103">
    <property type="term" value="P:lipopolysaccharide biosynthetic process"/>
    <property type="evidence" value="ECO:0007669"/>
    <property type="project" value="UniProtKB-ARBA"/>
</dbReference>
<evidence type="ECO:0000256" key="7">
    <source>
        <dbReference type="ARBA" id="ARBA00023136"/>
    </source>
</evidence>
<evidence type="ECO:0000256" key="2">
    <source>
        <dbReference type="ARBA" id="ARBA00022475"/>
    </source>
</evidence>
<feature type="transmembrane region" description="Helical" evidence="8">
    <location>
        <begin position="358"/>
        <end position="374"/>
    </location>
</feature>
<dbReference type="AlphaFoldDB" id="A0A0G0LLB6"/>
<dbReference type="PANTHER" id="PTHR33908">
    <property type="entry name" value="MANNOSYLTRANSFERASE YKCB-RELATED"/>
    <property type="match status" value="1"/>
</dbReference>
<feature type="transmembrane region" description="Helical" evidence="8">
    <location>
        <begin position="386"/>
        <end position="406"/>
    </location>
</feature>
<feature type="transmembrane region" description="Helical" evidence="8">
    <location>
        <begin position="180"/>
        <end position="213"/>
    </location>
</feature>
<gene>
    <name evidence="10" type="ORF">UT17_C0004G0180</name>
</gene>
<feature type="transmembrane region" description="Helical" evidence="8">
    <location>
        <begin position="131"/>
        <end position="148"/>
    </location>
</feature>
<keyword evidence="2" id="KW-1003">Cell membrane</keyword>
<accession>A0A0G0LLB6</accession>
<sequence>MKKNIIVGVSILFFIVSFVTLKDYGINWDDSIHYSRGQAFLQYLISGRKTYAKDQSRRSYYQNDSYNGTYFLKNDSAHPPTGDIFSAFFNYIFYQKLNILGDLDSYHLFIIFVSTLTVLSVTLFAYEEIGLVGALVCGLTLATYPIFFSESHFNIKDPVETAFFTITVFSFWKSLQKGNWIWLLTSLVFCAFGLGTKFNIVFLPFILVPYLLIRYREKFRKPGVWIRGIPKCYKFMLIFSPAIVFLIFLVLWPYLWRDPLKNFIDAFGYYKGIGIGGINDPRYFLFKKINLFPIYWVAITTQPFSLFLTLVGTTRILFGKLSKRKTEWLWLLWFLVPISRVMLPNTTIYGGIRQIMEYVPAMALLSGLGAKVIFDWIIKNTSFSKYTIFGILLILFIPQVVVLIRLHPNENVYFNFLVGGLKGASQKKIPYWGNSFGNSYWQAIRWLNINVEPGAKLGLVQGTGSNVALPQLRSDLDFGNMNWTGMNRGGEYLFEMIYGGQNNAYPYVWEYVDKVLIPVYEVKVDGVAIAKIWKNDLAHTNSKYQKLEVKLWDYRLESGEKELNIIFNQSETITRFFLHYIPDNKCTSATAHIETSLDRVKWTTELESIPAIQVSVGNLPKDTSPFFFAARDLKYLRILFPDSDSCFLKSPNIEFWGLK</sequence>
<dbReference type="GO" id="GO:0005886">
    <property type="term" value="C:plasma membrane"/>
    <property type="evidence" value="ECO:0007669"/>
    <property type="project" value="UniProtKB-SubCell"/>
</dbReference>
<evidence type="ECO:0000256" key="3">
    <source>
        <dbReference type="ARBA" id="ARBA00022676"/>
    </source>
</evidence>
<feature type="domain" description="Glycosyltransferase RgtA/B/C/D-like" evidence="9">
    <location>
        <begin position="78"/>
        <end position="243"/>
    </location>
</feature>
<keyword evidence="3" id="KW-0328">Glycosyltransferase</keyword>
<keyword evidence="5 8" id="KW-0812">Transmembrane</keyword>
<feature type="transmembrane region" description="Helical" evidence="8">
    <location>
        <begin position="330"/>
        <end position="352"/>
    </location>
</feature>
<dbReference type="STRING" id="1618572.UT17_C0004G0180"/>
<evidence type="ECO:0000313" key="11">
    <source>
        <dbReference type="Proteomes" id="UP000034774"/>
    </source>
</evidence>
<evidence type="ECO:0000256" key="5">
    <source>
        <dbReference type="ARBA" id="ARBA00022692"/>
    </source>
</evidence>
<evidence type="ECO:0000256" key="8">
    <source>
        <dbReference type="SAM" id="Phobius"/>
    </source>
</evidence>
<proteinExistence type="predicted"/>
<comment type="subcellular location">
    <subcellularLocation>
        <location evidence="1">Cell membrane</location>
        <topology evidence="1">Multi-pass membrane protein</topology>
    </subcellularLocation>
</comment>
<organism evidence="10 11">
    <name type="scientific">Candidatus Woesebacteria bacterium GW2011_GWB1_39_10</name>
    <dbReference type="NCBI Taxonomy" id="1618572"/>
    <lineage>
        <taxon>Bacteria</taxon>
        <taxon>Candidatus Woeseibacteriota</taxon>
    </lineage>
</organism>
<comment type="caution">
    <text evidence="10">The sequence shown here is derived from an EMBL/GenBank/DDBJ whole genome shotgun (WGS) entry which is preliminary data.</text>
</comment>
<feature type="transmembrane region" description="Helical" evidence="8">
    <location>
        <begin position="106"/>
        <end position="126"/>
    </location>
</feature>
<feature type="transmembrane region" description="Helical" evidence="8">
    <location>
        <begin position="294"/>
        <end position="318"/>
    </location>
</feature>
<reference evidence="10 11" key="1">
    <citation type="journal article" date="2015" name="Nature">
        <title>rRNA introns, odd ribosomes, and small enigmatic genomes across a large radiation of phyla.</title>
        <authorList>
            <person name="Brown C.T."/>
            <person name="Hug L.A."/>
            <person name="Thomas B.C."/>
            <person name="Sharon I."/>
            <person name="Castelle C.J."/>
            <person name="Singh A."/>
            <person name="Wilkins M.J."/>
            <person name="Williams K.H."/>
            <person name="Banfield J.F."/>
        </authorList>
    </citation>
    <scope>NUCLEOTIDE SEQUENCE [LARGE SCALE GENOMIC DNA]</scope>
</reference>
<protein>
    <recommendedName>
        <fullName evidence="9">Glycosyltransferase RgtA/B/C/D-like domain-containing protein</fullName>
    </recommendedName>
</protein>
<evidence type="ECO:0000313" key="10">
    <source>
        <dbReference type="EMBL" id="KKQ91832.1"/>
    </source>
</evidence>
<feature type="transmembrane region" description="Helical" evidence="8">
    <location>
        <begin position="233"/>
        <end position="255"/>
    </location>
</feature>
<evidence type="ECO:0000256" key="1">
    <source>
        <dbReference type="ARBA" id="ARBA00004651"/>
    </source>
</evidence>
<dbReference type="Pfam" id="PF13231">
    <property type="entry name" value="PMT_2"/>
    <property type="match status" value="1"/>
</dbReference>
<name>A0A0G0LLB6_9BACT</name>
<evidence type="ECO:0000256" key="6">
    <source>
        <dbReference type="ARBA" id="ARBA00022989"/>
    </source>
</evidence>
<evidence type="ECO:0000259" key="9">
    <source>
        <dbReference type="Pfam" id="PF13231"/>
    </source>
</evidence>
<keyword evidence="6 8" id="KW-1133">Transmembrane helix</keyword>
<keyword evidence="7 8" id="KW-0472">Membrane</keyword>
<dbReference type="GO" id="GO:0016763">
    <property type="term" value="F:pentosyltransferase activity"/>
    <property type="evidence" value="ECO:0007669"/>
    <property type="project" value="TreeGrafter"/>
</dbReference>
<dbReference type="PANTHER" id="PTHR33908:SF11">
    <property type="entry name" value="MEMBRANE PROTEIN"/>
    <property type="match status" value="1"/>
</dbReference>
<dbReference type="Proteomes" id="UP000034774">
    <property type="component" value="Unassembled WGS sequence"/>
</dbReference>
<dbReference type="InterPro" id="IPR038731">
    <property type="entry name" value="RgtA/B/C-like"/>
</dbReference>